<organism evidence="2 3">
    <name type="scientific">Candidatus Dojkabacteria bacterium</name>
    <dbReference type="NCBI Taxonomy" id="2099670"/>
    <lineage>
        <taxon>Bacteria</taxon>
        <taxon>Candidatus Dojkabacteria</taxon>
    </lineage>
</organism>
<name>A0A832QBT3_9BACT</name>
<accession>A0A832QBT3</accession>
<gene>
    <name evidence="2" type="ORF">GX533_01840</name>
</gene>
<evidence type="ECO:0000313" key="2">
    <source>
        <dbReference type="EMBL" id="HHX99401.1"/>
    </source>
</evidence>
<dbReference type="InterPro" id="IPR024439">
    <property type="entry name" value="RNHCP"/>
</dbReference>
<protein>
    <submittedName>
        <fullName evidence="2">RNHCP domain-containing protein</fullName>
    </submittedName>
</protein>
<dbReference type="EMBL" id="DUTP01000003">
    <property type="protein sequence ID" value="HHX99401.1"/>
    <property type="molecule type" value="Genomic_DNA"/>
</dbReference>
<proteinExistence type="predicted"/>
<feature type="domain" description="RNHCP" evidence="1">
    <location>
        <begin position="11"/>
        <end position="98"/>
    </location>
</feature>
<evidence type="ECO:0000259" key="1">
    <source>
        <dbReference type="Pfam" id="PF12647"/>
    </source>
</evidence>
<evidence type="ECO:0000313" key="3">
    <source>
        <dbReference type="Proteomes" id="UP000576550"/>
    </source>
</evidence>
<dbReference type="Pfam" id="PF12647">
    <property type="entry name" value="RNHCP"/>
    <property type="match status" value="1"/>
</dbReference>
<comment type="caution">
    <text evidence="2">The sequence shown here is derived from an EMBL/GenBank/DDBJ whole genome shotgun (WGS) entry which is preliminary data.</text>
</comment>
<dbReference type="Proteomes" id="UP000576550">
    <property type="component" value="Unassembled WGS sequence"/>
</dbReference>
<dbReference type="AlphaFoldDB" id="A0A832QBT3"/>
<reference evidence="2 3" key="1">
    <citation type="journal article" date="2020" name="Biotechnol. Biofuels">
        <title>New insights from the biogas microbiome by comprehensive genome-resolved metagenomics of nearly 1600 species originating from multiple anaerobic digesters.</title>
        <authorList>
            <person name="Campanaro S."/>
            <person name="Treu L."/>
            <person name="Rodriguez-R L.M."/>
            <person name="Kovalovszki A."/>
            <person name="Ziels R.M."/>
            <person name="Maus I."/>
            <person name="Zhu X."/>
            <person name="Kougias P.G."/>
            <person name="Basile A."/>
            <person name="Luo G."/>
            <person name="Schluter A."/>
            <person name="Konstantinidis K.T."/>
            <person name="Angelidaki I."/>
        </authorList>
    </citation>
    <scope>NUCLEOTIDE SEQUENCE [LARGE SCALE GENOMIC DNA]</scope>
    <source>
        <strain evidence="2">AS05jafATM_89</strain>
    </source>
</reference>
<sequence length="139" mass="16055">MINFLRILLMFLCDNCKKKVKESGNIGTLHRNHCPYCLFSKHLDDKKPGDRESKCHGKMEPIALAYKKDGEIMLVHKCEVCADISTNRISADDNEEEILNVFNKSILNNEQERFIQAKSNLRILGKEDETEVRKQLFGI</sequence>